<organism evidence="1">
    <name type="scientific">marine sediment metagenome</name>
    <dbReference type="NCBI Taxonomy" id="412755"/>
    <lineage>
        <taxon>unclassified sequences</taxon>
        <taxon>metagenomes</taxon>
        <taxon>ecological metagenomes</taxon>
    </lineage>
</organism>
<sequence length="101" mass="11413">MLQDVLKIVESEIEVIRLDHLGDPLDHSTLDLLVDRIRLRVKEEKACRLCSSKHPYPNRLWLKAPGSSCAELVHLCPECCQQALKEGNSIKTFEGVAHVLL</sequence>
<protein>
    <submittedName>
        <fullName evidence="1">Uncharacterized protein</fullName>
    </submittedName>
</protein>
<comment type="caution">
    <text evidence="1">The sequence shown here is derived from an EMBL/GenBank/DDBJ whole genome shotgun (WGS) entry which is preliminary data.</text>
</comment>
<evidence type="ECO:0000313" key="1">
    <source>
        <dbReference type="EMBL" id="KKL46092.1"/>
    </source>
</evidence>
<accession>A0A0F9F4S6</accession>
<name>A0A0F9F4S6_9ZZZZ</name>
<proteinExistence type="predicted"/>
<reference evidence="1" key="1">
    <citation type="journal article" date="2015" name="Nature">
        <title>Complex archaea that bridge the gap between prokaryotes and eukaryotes.</title>
        <authorList>
            <person name="Spang A."/>
            <person name="Saw J.H."/>
            <person name="Jorgensen S.L."/>
            <person name="Zaremba-Niedzwiedzka K."/>
            <person name="Martijn J."/>
            <person name="Lind A.E."/>
            <person name="van Eijk R."/>
            <person name="Schleper C."/>
            <person name="Guy L."/>
            <person name="Ettema T.J."/>
        </authorList>
    </citation>
    <scope>NUCLEOTIDE SEQUENCE</scope>
</reference>
<dbReference type="EMBL" id="LAZR01034160">
    <property type="protein sequence ID" value="KKL46092.1"/>
    <property type="molecule type" value="Genomic_DNA"/>
</dbReference>
<dbReference type="AlphaFoldDB" id="A0A0F9F4S6"/>
<gene>
    <name evidence="1" type="ORF">LCGC14_2349080</name>
</gene>